<dbReference type="Proteomes" id="UP001227268">
    <property type="component" value="Unassembled WGS sequence"/>
</dbReference>
<protein>
    <submittedName>
        <fullName evidence="1">Uncharacterized protein</fullName>
    </submittedName>
</protein>
<keyword evidence="2" id="KW-1185">Reference proteome</keyword>
<comment type="caution">
    <text evidence="1">The sequence shown here is derived from an EMBL/GenBank/DDBJ whole genome shotgun (WGS) entry which is preliminary data.</text>
</comment>
<organism evidence="1 2">
    <name type="scientific">Naganishia friedmannii</name>
    <dbReference type="NCBI Taxonomy" id="89922"/>
    <lineage>
        <taxon>Eukaryota</taxon>
        <taxon>Fungi</taxon>
        <taxon>Dikarya</taxon>
        <taxon>Basidiomycota</taxon>
        <taxon>Agaricomycotina</taxon>
        <taxon>Tremellomycetes</taxon>
        <taxon>Filobasidiales</taxon>
        <taxon>Filobasidiaceae</taxon>
        <taxon>Naganishia</taxon>
    </lineage>
</organism>
<dbReference type="EMBL" id="JASBWT010000025">
    <property type="protein sequence ID" value="KAJ9094403.1"/>
    <property type="molecule type" value="Genomic_DNA"/>
</dbReference>
<evidence type="ECO:0000313" key="2">
    <source>
        <dbReference type="Proteomes" id="UP001227268"/>
    </source>
</evidence>
<gene>
    <name evidence="1" type="ORF">QFC21_005942</name>
</gene>
<name>A0ACC2V4X4_9TREE</name>
<sequence>MSRLQRLTWLGLLCATSTPLPVEGVWPFQAKEASASKFEGLINIGGLGLETVSGTLAAFGDWNGDQSVLYLSFAEQAKFRPSHNITTDKPIESVVPLDFDLDGHLDVMILTQDEVEDGGWWGTKRGILNAKVYIGGGEKGGFQQEPITIPSISRLQPTIVDATGRLRPDLLAVSGESGSGSPKLQLFKNNLTSFNQSDLPFDQPDKVCNLAEPHSNAFIDLDGDCLPDIFLTCQKLGGTDERSFQIWRNRKSRGYEFAGEWDLPDGAGAISFADMDRDGTMDLVFPTCVSHSTSSGVGKDCSINIAYNKQKPLCSALSSAWLNVGQTPLNVSRKMDCRSLDDLCVADLGFGFDLDTKGDSFTSIPVSSLLPGTSSLLFSQPSRKSKSAPHIPLRIGDFNNDGYPDILATIVNSTAAPPVGGIFGGPRSTGVQISLLQNVACGKKDQAEGGACGGGKLAARRRKLLAVSGAVTNALANIWDARGAAWLDIDEDGTLDIVVLRSGKQDGQKITFIKNNIFHDAFFLKAIVLNGACGTECEPIEGGARYNPYGGTLPGATFKFTTMSSMGRRVPSQVSQLSQTSYLALQTPYSYFGLGRINNYVENLFVGTSLHADIHHTNIEGVIPNSYVVLIPPSPEAENGTLLVKANEEWHKSLFLHPGDWIAWVIMVVIAVVIVLAGVIYLLHQNEKREDELERRKAMHRINFQAL</sequence>
<reference evidence="1" key="1">
    <citation type="submission" date="2023-04" db="EMBL/GenBank/DDBJ databases">
        <title>Draft Genome sequencing of Naganishia species isolated from polar environments using Oxford Nanopore Technology.</title>
        <authorList>
            <person name="Leo P."/>
            <person name="Venkateswaran K."/>
        </authorList>
    </citation>
    <scope>NUCLEOTIDE SEQUENCE</scope>
    <source>
        <strain evidence="1">MNA-CCFEE 5423</strain>
    </source>
</reference>
<accession>A0ACC2V4X4</accession>
<proteinExistence type="predicted"/>
<evidence type="ECO:0000313" key="1">
    <source>
        <dbReference type="EMBL" id="KAJ9094403.1"/>
    </source>
</evidence>